<feature type="region of interest" description="Disordered" evidence="1">
    <location>
        <begin position="157"/>
        <end position="203"/>
    </location>
</feature>
<protein>
    <submittedName>
        <fullName evidence="2">Uncharacterized protein</fullName>
    </submittedName>
</protein>
<organism evidence="2 3">
    <name type="scientific">Neolentinus lepideus HHB14362 ss-1</name>
    <dbReference type="NCBI Taxonomy" id="1314782"/>
    <lineage>
        <taxon>Eukaryota</taxon>
        <taxon>Fungi</taxon>
        <taxon>Dikarya</taxon>
        <taxon>Basidiomycota</taxon>
        <taxon>Agaricomycotina</taxon>
        <taxon>Agaricomycetes</taxon>
        <taxon>Gloeophyllales</taxon>
        <taxon>Gloeophyllaceae</taxon>
        <taxon>Neolentinus</taxon>
    </lineage>
</organism>
<feature type="compositionally biased region" description="Acidic residues" evidence="1">
    <location>
        <begin position="157"/>
        <end position="172"/>
    </location>
</feature>
<evidence type="ECO:0000313" key="3">
    <source>
        <dbReference type="Proteomes" id="UP000076761"/>
    </source>
</evidence>
<dbReference type="OrthoDB" id="3308115at2759"/>
<sequence>MSHIYNSFGDLGDICHEGAFLELPNTDLPMWNVLGQDHLYLDDDQVEDDTYVTMDNNNVNPDGSWAGSPYEEFLVEIQSARHALEAKLASERAMWEHIEMEIRREEGEQEREEKTEDVDVTDQSFLAYYYDTGSSLALDIDADVSLLVDYDLEGEMESEGMLEAEDEDESEEVAGPVMSSWSGAAEEEEVEGVWDGASSDWLA</sequence>
<dbReference type="AlphaFoldDB" id="A0A165UYL7"/>
<dbReference type="EMBL" id="KV425556">
    <property type="protein sequence ID" value="KZT28891.1"/>
    <property type="molecule type" value="Genomic_DNA"/>
</dbReference>
<proteinExistence type="predicted"/>
<dbReference type="InParanoid" id="A0A165UYL7"/>
<keyword evidence="3" id="KW-1185">Reference proteome</keyword>
<accession>A0A165UYL7</accession>
<evidence type="ECO:0000256" key="1">
    <source>
        <dbReference type="SAM" id="MobiDB-lite"/>
    </source>
</evidence>
<name>A0A165UYL7_9AGAM</name>
<evidence type="ECO:0000313" key="2">
    <source>
        <dbReference type="EMBL" id="KZT28891.1"/>
    </source>
</evidence>
<dbReference type="Proteomes" id="UP000076761">
    <property type="component" value="Unassembled WGS sequence"/>
</dbReference>
<reference evidence="2 3" key="1">
    <citation type="journal article" date="2016" name="Mol. Biol. Evol.">
        <title>Comparative Genomics of Early-Diverging Mushroom-Forming Fungi Provides Insights into the Origins of Lignocellulose Decay Capabilities.</title>
        <authorList>
            <person name="Nagy L.G."/>
            <person name="Riley R."/>
            <person name="Tritt A."/>
            <person name="Adam C."/>
            <person name="Daum C."/>
            <person name="Floudas D."/>
            <person name="Sun H."/>
            <person name="Yadav J.S."/>
            <person name="Pangilinan J."/>
            <person name="Larsson K.H."/>
            <person name="Matsuura K."/>
            <person name="Barry K."/>
            <person name="Labutti K."/>
            <person name="Kuo R."/>
            <person name="Ohm R.A."/>
            <person name="Bhattacharya S.S."/>
            <person name="Shirouzu T."/>
            <person name="Yoshinaga Y."/>
            <person name="Martin F.M."/>
            <person name="Grigoriev I.V."/>
            <person name="Hibbett D.S."/>
        </authorList>
    </citation>
    <scope>NUCLEOTIDE SEQUENCE [LARGE SCALE GENOMIC DNA]</scope>
    <source>
        <strain evidence="2 3">HHB14362 ss-1</strain>
    </source>
</reference>
<gene>
    <name evidence="2" type="ORF">NEOLEDRAFT_1145633</name>
</gene>